<dbReference type="EMBL" id="OZ034834">
    <property type="protein sequence ID" value="CAL1675772.1"/>
    <property type="molecule type" value="Genomic_DNA"/>
</dbReference>
<keyword evidence="2" id="KW-1185">Reference proteome</keyword>
<dbReference type="Proteomes" id="UP001497644">
    <property type="component" value="Chromosome 11"/>
</dbReference>
<gene>
    <name evidence="1" type="ORF">LPLAT_LOCUS2079</name>
</gene>
<reference evidence="1" key="1">
    <citation type="submission" date="2024-04" db="EMBL/GenBank/DDBJ databases">
        <authorList>
            <consortium name="Molecular Ecology Group"/>
        </authorList>
    </citation>
    <scope>NUCLEOTIDE SEQUENCE</scope>
</reference>
<organism evidence="1 2">
    <name type="scientific">Lasius platythorax</name>
    <dbReference type="NCBI Taxonomy" id="488582"/>
    <lineage>
        <taxon>Eukaryota</taxon>
        <taxon>Metazoa</taxon>
        <taxon>Ecdysozoa</taxon>
        <taxon>Arthropoda</taxon>
        <taxon>Hexapoda</taxon>
        <taxon>Insecta</taxon>
        <taxon>Pterygota</taxon>
        <taxon>Neoptera</taxon>
        <taxon>Endopterygota</taxon>
        <taxon>Hymenoptera</taxon>
        <taxon>Apocrita</taxon>
        <taxon>Aculeata</taxon>
        <taxon>Formicoidea</taxon>
        <taxon>Formicidae</taxon>
        <taxon>Formicinae</taxon>
        <taxon>Lasius</taxon>
        <taxon>Lasius</taxon>
    </lineage>
</organism>
<evidence type="ECO:0000313" key="2">
    <source>
        <dbReference type="Proteomes" id="UP001497644"/>
    </source>
</evidence>
<proteinExistence type="predicted"/>
<dbReference type="AlphaFoldDB" id="A0AAV2N6U5"/>
<name>A0AAV2N6U5_9HYME</name>
<protein>
    <submittedName>
        <fullName evidence="1">Uncharacterized protein</fullName>
    </submittedName>
</protein>
<sequence>MHRRDRLRWFSHSNLQPVKATCRAITQALISRKICIIHGTRRGCCVQYPAEVDRRALPELTARLGDRPLENSPLLEFVCSMWSAVSPGGWGASRRTRRVHLKYLNGLILSIEPRSTGTRDETTLTHPSGERGGEVWRMSDAALKRATKYRADEELQ</sequence>
<evidence type="ECO:0000313" key="1">
    <source>
        <dbReference type="EMBL" id="CAL1675772.1"/>
    </source>
</evidence>
<accession>A0AAV2N6U5</accession>